<keyword evidence="3" id="KW-0833">Ubl conjugation pathway</keyword>
<feature type="domain" description="C3H1-type" evidence="7">
    <location>
        <begin position="1"/>
        <end position="25"/>
    </location>
</feature>
<name>A0AAN6EQC8_EXODE</name>
<dbReference type="InterPro" id="IPR002867">
    <property type="entry name" value="IBR_dom"/>
</dbReference>
<keyword evidence="4 5" id="KW-0862">Zinc</keyword>
<keyword evidence="2 5" id="KW-0863">Zinc-finger</keyword>
<sequence>MPVCKYFRRGHCYNGSKCNFEHISGARDSARETHPEARSTELETPSLTQSLPPLPAHPHLIQTELPGDFSCRAVKTPQISTEATIIMNSADQSTDLQPQNMTNTVPTPLSIPYIQRQIDRILVTFGSAAEVLNLEFPDSMTSPTSIMPGCTVICNWFKRSGVAYLQYRNRTSVGLAWKTLHRDLNGRRLNCRLLPPVQNVTSQDWIQTIEVGNLSPKTEEKDLQDILRGFAPDNIAFSRAPRESTIQHNWTLSFLASRFSAHGSKLASVELVPTGKSRRWRAYARFQTPTDTGLALSVSGRYLPELRSRLFMEQVVTVEIPTLPEVYFALSDQILNKWRQSHKTIHNWVRYEKADKAVLVITGKHPYTVAELRVAIEQILAGRIIFADTKHKSLWHDFFLTDAGLSFLNSLSQPRLLFVHRDLRTRQLIMHGPASLYEHTRNTIIAMLSQGQSAHSVNTSHDDYEEVLSQSFRSFVSSRPAQLYYCPTPNCPTTLPVVHVEGTGGEGLVVSCPGCRELLCSACQTTSHEGISCMEMREIRARVTQIEDGETWSHGMFY</sequence>
<evidence type="ECO:0000256" key="3">
    <source>
        <dbReference type="ARBA" id="ARBA00022786"/>
    </source>
</evidence>
<dbReference type="InterPro" id="IPR036855">
    <property type="entry name" value="Znf_CCCH_sf"/>
</dbReference>
<dbReference type="SMART" id="SM00647">
    <property type="entry name" value="IBR"/>
    <property type="match status" value="1"/>
</dbReference>
<dbReference type="AlphaFoldDB" id="A0AAN6EQC8"/>
<evidence type="ECO:0000256" key="4">
    <source>
        <dbReference type="ARBA" id="ARBA00022833"/>
    </source>
</evidence>
<dbReference type="EMBL" id="JAJGCB010000013">
    <property type="protein sequence ID" value="KAJ8989660.1"/>
    <property type="molecule type" value="Genomic_DNA"/>
</dbReference>
<evidence type="ECO:0000256" key="1">
    <source>
        <dbReference type="ARBA" id="ARBA00022723"/>
    </source>
</evidence>
<dbReference type="InterPro" id="IPR000571">
    <property type="entry name" value="Znf_CCCH"/>
</dbReference>
<accession>A0AAN6EQC8</accession>
<dbReference type="GO" id="GO:0008270">
    <property type="term" value="F:zinc ion binding"/>
    <property type="evidence" value="ECO:0007669"/>
    <property type="project" value="UniProtKB-KW"/>
</dbReference>
<evidence type="ECO:0000259" key="7">
    <source>
        <dbReference type="PROSITE" id="PS50103"/>
    </source>
</evidence>
<organism evidence="8 9">
    <name type="scientific">Exophiala dermatitidis</name>
    <name type="common">Black yeast-like fungus</name>
    <name type="synonym">Wangiella dermatitidis</name>
    <dbReference type="NCBI Taxonomy" id="5970"/>
    <lineage>
        <taxon>Eukaryota</taxon>
        <taxon>Fungi</taxon>
        <taxon>Dikarya</taxon>
        <taxon>Ascomycota</taxon>
        <taxon>Pezizomycotina</taxon>
        <taxon>Eurotiomycetes</taxon>
        <taxon>Chaetothyriomycetidae</taxon>
        <taxon>Chaetothyriales</taxon>
        <taxon>Herpotrichiellaceae</taxon>
        <taxon>Exophiala</taxon>
    </lineage>
</organism>
<evidence type="ECO:0000256" key="2">
    <source>
        <dbReference type="ARBA" id="ARBA00022771"/>
    </source>
</evidence>
<dbReference type="SUPFAM" id="SSF90229">
    <property type="entry name" value="CCCH zinc finger"/>
    <property type="match status" value="1"/>
</dbReference>
<dbReference type="Pfam" id="PF01485">
    <property type="entry name" value="IBR"/>
    <property type="match status" value="1"/>
</dbReference>
<reference evidence="8" key="1">
    <citation type="submission" date="2023-01" db="EMBL/GenBank/DDBJ databases">
        <title>Exophiala dermititidis isolated from Cystic Fibrosis Patient.</title>
        <authorList>
            <person name="Kurbessoian T."/>
            <person name="Crocker A."/>
            <person name="Murante D."/>
            <person name="Hogan D.A."/>
            <person name="Stajich J.E."/>
        </authorList>
    </citation>
    <scope>NUCLEOTIDE SEQUENCE</scope>
    <source>
        <strain evidence="8">Ex8</strain>
    </source>
</reference>
<proteinExistence type="predicted"/>
<dbReference type="CDD" id="cd20335">
    <property type="entry name" value="BRcat_RBR"/>
    <property type="match status" value="1"/>
</dbReference>
<protein>
    <recommendedName>
        <fullName evidence="7">C3H1-type domain-containing protein</fullName>
    </recommendedName>
</protein>
<evidence type="ECO:0000313" key="8">
    <source>
        <dbReference type="EMBL" id="KAJ8989660.1"/>
    </source>
</evidence>
<feature type="compositionally biased region" description="Basic and acidic residues" evidence="6">
    <location>
        <begin position="29"/>
        <end position="41"/>
    </location>
</feature>
<gene>
    <name evidence="8" type="ORF">HRR80_006380</name>
</gene>
<evidence type="ECO:0000313" key="9">
    <source>
        <dbReference type="Proteomes" id="UP001161757"/>
    </source>
</evidence>
<feature type="region of interest" description="Disordered" evidence="6">
    <location>
        <begin position="29"/>
        <end position="48"/>
    </location>
</feature>
<keyword evidence="1 5" id="KW-0479">Metal-binding</keyword>
<dbReference type="Gene3D" id="4.10.1000.10">
    <property type="entry name" value="Zinc finger, CCCH-type"/>
    <property type="match status" value="1"/>
</dbReference>
<evidence type="ECO:0000256" key="5">
    <source>
        <dbReference type="PROSITE-ProRule" id="PRU00723"/>
    </source>
</evidence>
<dbReference type="PROSITE" id="PS50103">
    <property type="entry name" value="ZF_C3H1"/>
    <property type="match status" value="1"/>
</dbReference>
<dbReference type="Proteomes" id="UP001161757">
    <property type="component" value="Unassembled WGS sequence"/>
</dbReference>
<comment type="caution">
    <text evidence="8">The sequence shown here is derived from an EMBL/GenBank/DDBJ whole genome shotgun (WGS) entry which is preliminary data.</text>
</comment>
<evidence type="ECO:0000256" key="6">
    <source>
        <dbReference type="SAM" id="MobiDB-lite"/>
    </source>
</evidence>
<feature type="zinc finger region" description="C3H1-type" evidence="5">
    <location>
        <begin position="1"/>
        <end position="25"/>
    </location>
</feature>